<dbReference type="Proteomes" id="UP001155034">
    <property type="component" value="Unassembled WGS sequence"/>
</dbReference>
<dbReference type="CDD" id="cd06170">
    <property type="entry name" value="LuxR_C_like"/>
    <property type="match status" value="1"/>
</dbReference>
<evidence type="ECO:0000259" key="4">
    <source>
        <dbReference type="PROSITE" id="PS50043"/>
    </source>
</evidence>
<dbReference type="Proteomes" id="UP001155010">
    <property type="component" value="Unassembled WGS sequence"/>
</dbReference>
<evidence type="ECO:0000256" key="1">
    <source>
        <dbReference type="ARBA" id="ARBA00022553"/>
    </source>
</evidence>
<evidence type="ECO:0000313" key="11">
    <source>
        <dbReference type="EMBL" id="MCS4159087.1"/>
    </source>
</evidence>
<accession>A0A840EI73</accession>
<dbReference type="EMBL" id="JANTYZ010000002">
    <property type="protein sequence ID" value="MCS3864764.1"/>
    <property type="molecule type" value="Genomic_DNA"/>
</dbReference>
<dbReference type="Proteomes" id="UP001155144">
    <property type="component" value="Unassembled WGS sequence"/>
</dbReference>
<name>A0A840EI73_9BACT</name>
<feature type="domain" description="HTH luxR-type" evidence="4">
    <location>
        <begin position="146"/>
        <end position="211"/>
    </location>
</feature>
<dbReference type="SMART" id="SM00421">
    <property type="entry name" value="HTH_LUXR"/>
    <property type="match status" value="1"/>
</dbReference>
<reference evidence="8" key="1">
    <citation type="submission" date="2022-08" db="EMBL/GenBank/DDBJ databases">
        <title>Genomic Encyclopedia of Type Strains, Phase V (KMG-V): Genome sequencing to study the core and pangenomes of soil and plant-associated prokaryotes.</title>
        <authorList>
            <person name="Whitman W."/>
        </authorList>
    </citation>
    <scope>NUCLEOTIDE SEQUENCE</scope>
    <source>
        <strain evidence="6">0</strain>
        <strain evidence="8">SP2016B</strain>
        <strain evidence="9">SP2017</strain>
        <strain evidence="11">SP3002</strain>
        <strain evidence="10">SP3026</strain>
        <strain evidence="7">SP3049</strain>
    </source>
</reference>
<dbReference type="EMBL" id="JANUAE010000009">
    <property type="protein sequence ID" value="MCS3710886.1"/>
    <property type="molecule type" value="Genomic_DNA"/>
</dbReference>
<dbReference type="GeneID" id="83727603"/>
<evidence type="ECO:0000313" key="9">
    <source>
        <dbReference type="EMBL" id="MCS3950864.1"/>
    </source>
</evidence>
<evidence type="ECO:0000256" key="3">
    <source>
        <dbReference type="PROSITE-ProRule" id="PRU00169"/>
    </source>
</evidence>
<dbReference type="PANTHER" id="PTHR43214">
    <property type="entry name" value="TWO-COMPONENT RESPONSE REGULATOR"/>
    <property type="match status" value="1"/>
</dbReference>
<dbReference type="InterPro" id="IPR011006">
    <property type="entry name" value="CheY-like_superfamily"/>
</dbReference>
<evidence type="ECO:0000313" key="8">
    <source>
        <dbReference type="EMBL" id="MCS3864764.1"/>
    </source>
</evidence>
<dbReference type="PROSITE" id="PS50110">
    <property type="entry name" value="RESPONSE_REGULATORY"/>
    <property type="match status" value="1"/>
</dbReference>
<feature type="modified residue" description="4-aspartylphosphate" evidence="3">
    <location>
        <position position="54"/>
    </location>
</feature>
<dbReference type="Proteomes" id="UP001155057">
    <property type="component" value="Unassembled WGS sequence"/>
</dbReference>
<comment type="caution">
    <text evidence="8">The sequence shown here is derived from an EMBL/GenBank/DDBJ whole genome shotgun (WGS) entry which is preliminary data.</text>
</comment>
<dbReference type="Pfam" id="PF00196">
    <property type="entry name" value="GerE"/>
    <property type="match status" value="1"/>
</dbReference>
<evidence type="ECO:0000313" key="12">
    <source>
        <dbReference type="Proteomes" id="UP001155034"/>
    </source>
</evidence>
<dbReference type="InterPro" id="IPR039420">
    <property type="entry name" value="WalR-like"/>
</dbReference>
<protein>
    <submittedName>
        <fullName evidence="8">DNA-binding NarL/FixJ family response regulator</fullName>
    </submittedName>
</protein>
<dbReference type="AlphaFoldDB" id="A0A840EI73"/>
<dbReference type="EMBL" id="JANUBB010000003">
    <property type="protein sequence ID" value="MCS3950864.1"/>
    <property type="molecule type" value="Genomic_DNA"/>
</dbReference>
<evidence type="ECO:0000313" key="10">
    <source>
        <dbReference type="EMBL" id="MCS4121568.1"/>
    </source>
</evidence>
<dbReference type="EMBL" id="JANUAU010000005">
    <property type="protein sequence ID" value="MCS3677860.1"/>
    <property type="molecule type" value="Genomic_DNA"/>
</dbReference>
<dbReference type="RefSeq" id="WP_011403448.1">
    <property type="nucleotide sequence ID" value="NZ_CALTRV010000002.1"/>
</dbReference>
<keyword evidence="1 3" id="KW-0597">Phosphoprotein</keyword>
<dbReference type="GO" id="GO:0006355">
    <property type="term" value="P:regulation of DNA-templated transcription"/>
    <property type="evidence" value="ECO:0007669"/>
    <property type="project" value="InterPro"/>
</dbReference>
<evidence type="ECO:0000259" key="5">
    <source>
        <dbReference type="PROSITE" id="PS50110"/>
    </source>
</evidence>
<dbReference type="GO" id="GO:0000160">
    <property type="term" value="P:phosphorelay signal transduction system"/>
    <property type="evidence" value="ECO:0007669"/>
    <property type="project" value="InterPro"/>
</dbReference>
<dbReference type="PRINTS" id="PR00038">
    <property type="entry name" value="HTHLUXR"/>
</dbReference>
<dbReference type="SUPFAM" id="SSF52172">
    <property type="entry name" value="CheY-like"/>
    <property type="match status" value="1"/>
</dbReference>
<organism evidence="8 12">
    <name type="scientific">Salinibacter ruber</name>
    <dbReference type="NCBI Taxonomy" id="146919"/>
    <lineage>
        <taxon>Bacteria</taxon>
        <taxon>Pseudomonadati</taxon>
        <taxon>Rhodothermota</taxon>
        <taxon>Rhodothermia</taxon>
        <taxon>Rhodothermales</taxon>
        <taxon>Salinibacteraceae</taxon>
        <taxon>Salinibacter</taxon>
    </lineage>
</organism>
<evidence type="ECO:0000313" key="7">
    <source>
        <dbReference type="EMBL" id="MCS3710886.1"/>
    </source>
</evidence>
<dbReference type="InterPro" id="IPR058245">
    <property type="entry name" value="NreC/VraR/RcsB-like_REC"/>
</dbReference>
<evidence type="ECO:0000313" key="6">
    <source>
        <dbReference type="EMBL" id="MCS3677860.1"/>
    </source>
</evidence>
<dbReference type="InterPro" id="IPR016032">
    <property type="entry name" value="Sig_transdc_resp-reg_C-effctor"/>
</dbReference>
<sequence length="217" mass="24374">MEDIALVDDHPLLRKGLARTIEAEADLNVAGQMDSAEEALSEIEDLAPDLVIVDISLPGMSGMELIKHLQSRVPDVQILVVSRHDETLYAERCIRAGARGYVMKQEAGDDIVQAIRKVLNDRIFVSEEINERLLQSMAEGGRERIMQSPLEVLSDRELEVFELTGQGLSTREIAERLHLSVKTVESYRARIKNKLNLDSANELMKHAVQWVESEEST</sequence>
<dbReference type="PROSITE" id="PS50043">
    <property type="entry name" value="HTH_LUXR_2"/>
    <property type="match status" value="1"/>
</dbReference>
<dbReference type="EMBL" id="JANTZM010000018">
    <property type="protein sequence ID" value="MCS4159087.1"/>
    <property type="molecule type" value="Genomic_DNA"/>
</dbReference>
<dbReference type="InterPro" id="IPR001789">
    <property type="entry name" value="Sig_transdc_resp-reg_receiver"/>
</dbReference>
<dbReference type="Pfam" id="PF00072">
    <property type="entry name" value="Response_reg"/>
    <property type="match status" value="1"/>
</dbReference>
<dbReference type="Gene3D" id="3.40.50.2300">
    <property type="match status" value="1"/>
</dbReference>
<feature type="domain" description="Response regulatory" evidence="5">
    <location>
        <begin position="3"/>
        <end position="119"/>
    </location>
</feature>
<dbReference type="InterPro" id="IPR000792">
    <property type="entry name" value="Tscrpt_reg_LuxR_C"/>
</dbReference>
<evidence type="ECO:0000256" key="2">
    <source>
        <dbReference type="ARBA" id="ARBA00023125"/>
    </source>
</evidence>
<dbReference type="OMA" id="ECHSRTQ"/>
<dbReference type="PROSITE" id="PS00622">
    <property type="entry name" value="HTH_LUXR_1"/>
    <property type="match status" value="1"/>
</dbReference>
<dbReference type="Proteomes" id="UP001155110">
    <property type="component" value="Unassembled WGS sequence"/>
</dbReference>
<dbReference type="CDD" id="cd17535">
    <property type="entry name" value="REC_NarL-like"/>
    <property type="match status" value="1"/>
</dbReference>
<keyword evidence="2 8" id="KW-0238">DNA-binding</keyword>
<dbReference type="SMART" id="SM00448">
    <property type="entry name" value="REC"/>
    <property type="match status" value="1"/>
</dbReference>
<gene>
    <name evidence="10" type="ORF">GGP45_001921</name>
    <name evidence="7" type="ORF">GGP61_002512</name>
    <name evidence="6" type="ORF">GGP71_001788</name>
    <name evidence="8" type="ORF">GGP82_001310</name>
    <name evidence="9" type="ORF">GGP83_000805</name>
    <name evidence="11" type="ORF">GGP99_003073</name>
</gene>
<dbReference type="Proteomes" id="UP001155027">
    <property type="component" value="Unassembled WGS sequence"/>
</dbReference>
<dbReference type="GO" id="GO:0003677">
    <property type="term" value="F:DNA binding"/>
    <property type="evidence" value="ECO:0007669"/>
    <property type="project" value="UniProtKB-KW"/>
</dbReference>
<dbReference type="PANTHER" id="PTHR43214:SF43">
    <property type="entry name" value="TWO-COMPONENT RESPONSE REGULATOR"/>
    <property type="match status" value="1"/>
</dbReference>
<dbReference type="SUPFAM" id="SSF46894">
    <property type="entry name" value="C-terminal effector domain of the bipartite response regulators"/>
    <property type="match status" value="1"/>
</dbReference>
<proteinExistence type="predicted"/>
<dbReference type="EMBL" id="JANUBL010000003">
    <property type="protein sequence ID" value="MCS4121568.1"/>
    <property type="molecule type" value="Genomic_DNA"/>
</dbReference>